<name>A0A8S3C4I3_9BILA</name>
<comment type="caution">
    <text evidence="5">The sequence shown here is derived from an EMBL/GenBank/DDBJ whole genome shotgun (WGS) entry which is preliminary data.</text>
</comment>
<feature type="non-terminal residue" evidence="5">
    <location>
        <position position="1"/>
    </location>
</feature>
<keyword evidence="1" id="KW-0732">Signal</keyword>
<evidence type="ECO:0000313" key="4">
    <source>
        <dbReference type="EMBL" id="CAF4821372.1"/>
    </source>
</evidence>
<evidence type="ECO:0000313" key="5">
    <source>
        <dbReference type="EMBL" id="CAF4889030.1"/>
    </source>
</evidence>
<dbReference type="EMBL" id="CAJOBJ010172673">
    <property type="protein sequence ID" value="CAF4889030.1"/>
    <property type="molecule type" value="Genomic_DNA"/>
</dbReference>
<dbReference type="Proteomes" id="UP000681967">
    <property type="component" value="Unassembled WGS sequence"/>
</dbReference>
<organism evidence="5 6">
    <name type="scientific">Rotaria magnacalcarata</name>
    <dbReference type="NCBI Taxonomy" id="392030"/>
    <lineage>
        <taxon>Eukaryota</taxon>
        <taxon>Metazoa</taxon>
        <taxon>Spiralia</taxon>
        <taxon>Gnathifera</taxon>
        <taxon>Rotifera</taxon>
        <taxon>Eurotatoria</taxon>
        <taxon>Bdelloidea</taxon>
        <taxon>Philodinida</taxon>
        <taxon>Philodinidae</taxon>
        <taxon>Rotaria</taxon>
    </lineage>
</organism>
<dbReference type="Proteomes" id="UP000676336">
    <property type="component" value="Unassembled WGS sequence"/>
</dbReference>
<evidence type="ECO:0000313" key="6">
    <source>
        <dbReference type="Proteomes" id="UP000681720"/>
    </source>
</evidence>
<evidence type="ECO:0000313" key="3">
    <source>
        <dbReference type="EMBL" id="CAF4713440.1"/>
    </source>
</evidence>
<accession>A0A8S3C4I3</accession>
<dbReference type="EMBL" id="CAJOBI010128579">
    <property type="protein sequence ID" value="CAF4713440.1"/>
    <property type="molecule type" value="Genomic_DNA"/>
</dbReference>
<dbReference type="EMBL" id="CAJOBH010083835">
    <property type="protein sequence ID" value="CAF4530034.1"/>
    <property type="molecule type" value="Genomic_DNA"/>
</dbReference>
<reference evidence="5" key="1">
    <citation type="submission" date="2021-02" db="EMBL/GenBank/DDBJ databases">
        <authorList>
            <person name="Nowell W R."/>
        </authorList>
    </citation>
    <scope>NUCLEOTIDE SEQUENCE</scope>
</reference>
<feature type="chain" id="PRO_5036273929" evidence="1">
    <location>
        <begin position="22"/>
        <end position="56"/>
    </location>
</feature>
<sequence length="56" mass="6102">MTGIHLAAFHFNHILVKLLVAQTGARYAAILQNTCCIAMLGLFNISSSDTSKPLER</sequence>
<protein>
    <submittedName>
        <fullName evidence="5">Uncharacterized protein</fullName>
    </submittedName>
</protein>
<dbReference type="EMBL" id="CAJOBJ010154778">
    <property type="protein sequence ID" value="CAF4821372.1"/>
    <property type="molecule type" value="Genomic_DNA"/>
</dbReference>
<dbReference type="Proteomes" id="UP000681720">
    <property type="component" value="Unassembled WGS sequence"/>
</dbReference>
<evidence type="ECO:0000256" key="1">
    <source>
        <dbReference type="SAM" id="SignalP"/>
    </source>
</evidence>
<proteinExistence type="predicted"/>
<feature type="signal peptide" evidence="1">
    <location>
        <begin position="1"/>
        <end position="21"/>
    </location>
</feature>
<dbReference type="AlphaFoldDB" id="A0A8S3C4I3"/>
<evidence type="ECO:0000313" key="2">
    <source>
        <dbReference type="EMBL" id="CAF4530034.1"/>
    </source>
</evidence>
<gene>
    <name evidence="2" type="ORF">BYL167_LOCUS37264</name>
    <name evidence="4" type="ORF">GIL414_LOCUS48029</name>
    <name evidence="5" type="ORF">GIL414_LOCUS51240</name>
    <name evidence="3" type="ORF">SMN809_LOCUS43540</name>
</gene>